<keyword evidence="2" id="KW-0378">Hydrolase</keyword>
<protein>
    <recommendedName>
        <fullName evidence="5">SNF2 N-terminal domain-containing protein</fullName>
    </recommendedName>
</protein>
<feature type="region of interest" description="Disordered" evidence="4">
    <location>
        <begin position="961"/>
        <end position="999"/>
    </location>
</feature>
<evidence type="ECO:0000259" key="5">
    <source>
        <dbReference type="Pfam" id="PF00176"/>
    </source>
</evidence>
<dbReference type="InterPro" id="IPR038718">
    <property type="entry name" value="SNF2-like_sf"/>
</dbReference>
<organism evidence="6 7">
    <name type="scientific">Trichoderma semiorbis</name>
    <dbReference type="NCBI Taxonomy" id="1491008"/>
    <lineage>
        <taxon>Eukaryota</taxon>
        <taxon>Fungi</taxon>
        <taxon>Dikarya</taxon>
        <taxon>Ascomycota</taxon>
        <taxon>Pezizomycotina</taxon>
        <taxon>Sordariomycetes</taxon>
        <taxon>Hypocreomycetidae</taxon>
        <taxon>Hypocreales</taxon>
        <taxon>Hypocreaceae</taxon>
        <taxon>Trichoderma</taxon>
    </lineage>
</organism>
<evidence type="ECO:0000256" key="4">
    <source>
        <dbReference type="SAM" id="MobiDB-lite"/>
    </source>
</evidence>
<dbReference type="Gene3D" id="3.40.50.10810">
    <property type="entry name" value="Tandem AAA-ATPase domain"/>
    <property type="match status" value="1"/>
</dbReference>
<dbReference type="PANTHER" id="PTHR45626">
    <property type="entry name" value="TRANSCRIPTION TERMINATION FACTOR 2-RELATED"/>
    <property type="match status" value="1"/>
</dbReference>
<feature type="compositionally biased region" description="Acidic residues" evidence="4">
    <location>
        <begin position="980"/>
        <end position="999"/>
    </location>
</feature>
<sequence>MLEFSAQGASSSAVQEFIVNHPDQEQGLVDIIRRANALEMGLNRNPPPENTDLLEVCKRFNISWPEMQVYKDIPNCQPLKPHQIADLGILFDKLDSIGHAVLCNERGLGKKKGFAAMVESRARNIEAKAAADPDGDQAVYFPTLVVNPVSTIHQTHAEFKQNFPGLNVLIYYVTKSQARQFGDGNILEKGEFLGFLQKLSPTNPRSGRTVILTTYSTLHRREITTVEQRFVFEDREQRGPPPKRQKTEKNTVSNAAHVASSEDEADNRDDDEMARQRSARKDTKRIRTYYKGDPDLKGKRLETLAQGDERTPDGILVEYRLQNEDLGKIRWGFLIVDEAHTARKVTGTPLVSTLHDIMSPLVLLWEKIGIKAVTEYVDYGNIQGLWRTSYDPDNQNQWEDGTSTVGIFTAMFEAKYPSKSWDEMEGFYNRTGVKIWQLNPVIVEAAGRKAEWSSSFGQNVVSAILGLLALQRSLGSRLVLPDGAACYPRTGLPPMTIVTEELNFDSKRQSHIRDHGTLCATHSFLPGPADEISTASRGGVGSTRRAGSINFSAYRQGVLVAFDYRNSSIIHSKVEDIFRADVTTIENAITAFRDGKIMPGSQLQRHDGGNDKGKGPAVGIEHLKEALSFDQNAGLDYFFSLTRLDPYVNSPTGRSGWLNWLCATNLILSRCLELAHRYVLQDKERIVVYVDTRWIQQLMFAAMKMAGFHTLTVRSADKPDAKVEAVRLFCDPASEAQVFIANINMMSMGVNLHTACCKGVLVNMHFDAKTILQIYGQLNRLGQKNAVKWHNLKIKNSFHDHQERVLLTEWFQQLSAETSLPDWISGALSGVVLFELMKAYMNHPFNRYAWLVFHDRDGPKMEYYTREVVKLGHACSALARLVMKTNRAQYWRENDEFLMVAMLEITQDMSLEELETWLICEEQVLRRNMEAKLERFITIVKWNEDKIQEAKVLKDQVESRKTQYKSDKFLSPKDMGGESEHEDEAEELADEEFSLVGEE</sequence>
<feature type="region of interest" description="Disordered" evidence="4">
    <location>
        <begin position="231"/>
        <end position="293"/>
    </location>
</feature>
<evidence type="ECO:0000313" key="7">
    <source>
        <dbReference type="Proteomes" id="UP000826573"/>
    </source>
</evidence>
<dbReference type="GO" id="GO:0006281">
    <property type="term" value="P:DNA repair"/>
    <property type="evidence" value="ECO:0007669"/>
    <property type="project" value="TreeGrafter"/>
</dbReference>
<dbReference type="Gene3D" id="3.40.50.300">
    <property type="entry name" value="P-loop containing nucleotide triphosphate hydrolases"/>
    <property type="match status" value="1"/>
</dbReference>
<dbReference type="GO" id="GO:0016787">
    <property type="term" value="F:hydrolase activity"/>
    <property type="evidence" value="ECO:0007669"/>
    <property type="project" value="UniProtKB-KW"/>
</dbReference>
<dbReference type="EMBL" id="JAIMJC010000005">
    <property type="protein sequence ID" value="KAH0524312.1"/>
    <property type="molecule type" value="Genomic_DNA"/>
</dbReference>
<dbReference type="GO" id="GO:0005524">
    <property type="term" value="F:ATP binding"/>
    <property type="evidence" value="ECO:0007669"/>
    <property type="project" value="UniProtKB-KW"/>
</dbReference>
<comment type="caution">
    <text evidence="6">The sequence shown here is derived from an EMBL/GenBank/DDBJ whole genome shotgun (WGS) entry which is preliminary data.</text>
</comment>
<keyword evidence="3" id="KW-0067">ATP-binding</keyword>
<dbReference type="AlphaFoldDB" id="A0A9P8HMM2"/>
<keyword evidence="7" id="KW-1185">Reference proteome</keyword>
<proteinExistence type="predicted"/>
<evidence type="ECO:0000256" key="1">
    <source>
        <dbReference type="ARBA" id="ARBA00022741"/>
    </source>
</evidence>
<dbReference type="GO" id="GO:0008094">
    <property type="term" value="F:ATP-dependent activity, acting on DNA"/>
    <property type="evidence" value="ECO:0007669"/>
    <property type="project" value="TreeGrafter"/>
</dbReference>
<dbReference type="InterPro" id="IPR027417">
    <property type="entry name" value="P-loop_NTPase"/>
</dbReference>
<reference evidence="6 7" key="1">
    <citation type="submission" date="2021-08" db="EMBL/GenBank/DDBJ databases">
        <title>The highly contiguous genome resource for Trichoderma semiorbis FJ059, a fungal antagonistic to plant pathogens.</title>
        <authorList>
            <person name="Liu T."/>
        </authorList>
    </citation>
    <scope>NUCLEOTIDE SEQUENCE [LARGE SCALE GENOMIC DNA]</scope>
    <source>
        <strain evidence="6 7">FJ059</strain>
    </source>
</reference>
<dbReference type="Proteomes" id="UP000826573">
    <property type="component" value="Unassembled WGS sequence"/>
</dbReference>
<feature type="domain" description="SNF2 N-terminal" evidence="5">
    <location>
        <begin position="99"/>
        <end position="344"/>
    </location>
</feature>
<dbReference type="InterPro" id="IPR000330">
    <property type="entry name" value="SNF2_N"/>
</dbReference>
<name>A0A9P8HMM2_9HYPO</name>
<gene>
    <name evidence="6" type="ORF">TsFJ059_006841</name>
</gene>
<feature type="compositionally biased region" description="Acidic residues" evidence="4">
    <location>
        <begin position="261"/>
        <end position="272"/>
    </location>
</feature>
<dbReference type="Pfam" id="PF00176">
    <property type="entry name" value="SNF2-rel_dom"/>
    <property type="match status" value="1"/>
</dbReference>
<evidence type="ECO:0000313" key="6">
    <source>
        <dbReference type="EMBL" id="KAH0524312.1"/>
    </source>
</evidence>
<dbReference type="GO" id="GO:0005634">
    <property type="term" value="C:nucleus"/>
    <property type="evidence" value="ECO:0007669"/>
    <property type="project" value="TreeGrafter"/>
</dbReference>
<keyword evidence="1" id="KW-0547">Nucleotide-binding</keyword>
<evidence type="ECO:0000256" key="2">
    <source>
        <dbReference type="ARBA" id="ARBA00022801"/>
    </source>
</evidence>
<evidence type="ECO:0000256" key="3">
    <source>
        <dbReference type="ARBA" id="ARBA00022840"/>
    </source>
</evidence>
<accession>A0A9P8HMM2</accession>
<feature type="compositionally biased region" description="Basic and acidic residues" evidence="4">
    <location>
        <begin position="961"/>
        <end position="979"/>
    </location>
</feature>
<dbReference type="SUPFAM" id="SSF52540">
    <property type="entry name" value="P-loop containing nucleoside triphosphate hydrolases"/>
    <property type="match status" value="2"/>
</dbReference>
<dbReference type="InterPro" id="IPR050628">
    <property type="entry name" value="SNF2_RAD54_helicase_TF"/>
</dbReference>